<dbReference type="InterPro" id="IPR010352">
    <property type="entry name" value="DUF945"/>
</dbReference>
<dbReference type="STRING" id="1247726.MIM_c03020"/>
<dbReference type="KEGG" id="amim:MIM_c03020"/>
<dbReference type="PATRIC" id="fig|1247726.3.peg.335"/>
<reference evidence="3 4" key="1">
    <citation type="journal article" date="2014" name="Microbiology">
        <title>Unravelling the complete genome sequence of Advenella mimigardefordensis strain DPN7T and novel insights in the catabolism of the xenobiotic polythioester precursor 3,3'-dithiodipropionate.</title>
        <authorList>
            <person name="Wubbeler J.H."/>
            <person name="Hiessl S."/>
            <person name="Schuldes J."/>
            <person name="Thurmer A."/>
            <person name="Daniel R."/>
            <person name="Steinbuchel A."/>
        </authorList>
    </citation>
    <scope>NUCLEOTIDE SEQUENCE [LARGE SCALE GENOMIC DNA]</scope>
    <source>
        <strain evidence="4">DSM 17166 / LMG 22922 / DPN7</strain>
    </source>
</reference>
<dbReference type="eggNOG" id="COG5339">
    <property type="taxonomic scope" value="Bacteria"/>
</dbReference>
<evidence type="ECO:0000313" key="4">
    <source>
        <dbReference type="Proteomes" id="UP000019095"/>
    </source>
</evidence>
<proteinExistence type="predicted"/>
<feature type="region of interest" description="Disordered" evidence="1">
    <location>
        <begin position="504"/>
        <end position="582"/>
    </location>
</feature>
<keyword evidence="2" id="KW-1133">Transmembrane helix</keyword>
<evidence type="ECO:0008006" key="5">
    <source>
        <dbReference type="Google" id="ProtNLM"/>
    </source>
</evidence>
<dbReference type="Pfam" id="PF06097">
    <property type="entry name" value="DUF945"/>
    <property type="match status" value="1"/>
</dbReference>
<keyword evidence="2" id="KW-0812">Transmembrane</keyword>
<sequence>MLYITDIMGKKISKTLAAVVLLVILGYFGGTWYSGTQVDEQVIRRTQDINAQLRSNGLPVQVSSEKKDAGLFSSTYILTLRMDNAGQSHSLDFNVQVEHGPLPLSRLQEGKLQPVRALSHVTLINNEKTARLYELSQGQPPLELMLTTHLDGQTQYHGRVASLAFNNTRDGQLHFDGMNFEGSVDATVRAAQFSANMPLIQVTPPETANGTSTVIFRDLALSSHYEGRDTNNPLWRQQSTLAAFSLASDNARLEIDHYQTDSTADTQDNLLALQQNTVLNNIRINGTDIGKLQYGVSASGLDRDGTIQFMTQAWQQLLNAGQPGAATEPQQWTTLLASLDLMLSGKPELTVGPITWTLPEGAATATLNVGLNNPVPLLSQFGNNPNALLFNALRSVSMQLQADQAMPAAVEDRIKQLIPEALASADSTSGPTAAEKLDTMIDILVKNQLLYRRQNQIGLNVDIEGKPSLATANTIEMNGEQFEPKAFIDAVQTRAAAAELQIRQLTPPPASQAPDTTRPDQEASDQAAPALTAPEQEGSEQTVPEQTVPDQTAPDQTTPDQTAPAQQAPAQTAPQQVDPEQN</sequence>
<accession>W0P6B5</accession>
<feature type="transmembrane region" description="Helical" evidence="2">
    <location>
        <begin position="12"/>
        <end position="33"/>
    </location>
</feature>
<name>W0P6B5_ADVMD</name>
<keyword evidence="4" id="KW-1185">Reference proteome</keyword>
<dbReference type="HOGENOM" id="CLU_468247_0_0_4"/>
<evidence type="ECO:0000256" key="1">
    <source>
        <dbReference type="SAM" id="MobiDB-lite"/>
    </source>
</evidence>
<evidence type="ECO:0000256" key="2">
    <source>
        <dbReference type="SAM" id="Phobius"/>
    </source>
</evidence>
<feature type="compositionally biased region" description="Low complexity" evidence="1">
    <location>
        <begin position="546"/>
        <end position="582"/>
    </location>
</feature>
<dbReference type="OrthoDB" id="5444681at2"/>
<organism evidence="3 4">
    <name type="scientific">Advenella mimigardefordensis (strain DSM 17166 / LMG 22922 / DPN7)</name>
    <dbReference type="NCBI Taxonomy" id="1247726"/>
    <lineage>
        <taxon>Bacteria</taxon>
        <taxon>Pseudomonadati</taxon>
        <taxon>Pseudomonadota</taxon>
        <taxon>Betaproteobacteria</taxon>
        <taxon>Burkholderiales</taxon>
        <taxon>Alcaligenaceae</taxon>
    </lineage>
</organism>
<dbReference type="AlphaFoldDB" id="W0P6B5"/>
<protein>
    <recommendedName>
        <fullName evidence="5">DUF945 domain-containing protein</fullName>
    </recommendedName>
</protein>
<evidence type="ECO:0000313" key="3">
    <source>
        <dbReference type="EMBL" id="AHG62404.1"/>
    </source>
</evidence>
<keyword evidence="2" id="KW-0472">Membrane</keyword>
<dbReference type="Proteomes" id="UP000019095">
    <property type="component" value="Chromosome"/>
</dbReference>
<dbReference type="RefSeq" id="WP_025371004.1">
    <property type="nucleotide sequence ID" value="NZ_CP003915.1"/>
</dbReference>
<gene>
    <name evidence="3" type="ORF">MIM_c03020</name>
</gene>
<dbReference type="EMBL" id="CP003915">
    <property type="protein sequence ID" value="AHG62404.1"/>
    <property type="molecule type" value="Genomic_DNA"/>
</dbReference>